<dbReference type="Proteomes" id="UP000267342">
    <property type="component" value="Chromosome"/>
</dbReference>
<gene>
    <name evidence="4" type="ORF">ZBT109_1505</name>
</gene>
<dbReference type="InterPro" id="IPR037238">
    <property type="entry name" value="YbiA-like_sf"/>
</dbReference>
<comment type="catalytic activity">
    <reaction evidence="2">
        <text>2,5-diamino-6-hydroxy-4-(5-phosphoribosylamino)-pyrimidine + H2O = 2,5,6-triamino-4-hydroxypyrimidine + D-ribose 5-phosphate</text>
        <dbReference type="Rhea" id="RHEA:23436"/>
        <dbReference type="ChEBI" id="CHEBI:15377"/>
        <dbReference type="ChEBI" id="CHEBI:58614"/>
        <dbReference type="ChEBI" id="CHEBI:78346"/>
        <dbReference type="ChEBI" id="CHEBI:137796"/>
    </reaction>
</comment>
<evidence type="ECO:0000313" key="5">
    <source>
        <dbReference type="Proteomes" id="UP000267342"/>
    </source>
</evidence>
<dbReference type="EMBL" id="AP018933">
    <property type="protein sequence ID" value="BBG30265.1"/>
    <property type="molecule type" value="Genomic_DNA"/>
</dbReference>
<protein>
    <submittedName>
        <fullName evidence="4">Uncharacterized protein conserved in bacteria</fullName>
    </submittedName>
</protein>
<name>A0A348HF63_9GAMM</name>
<keyword evidence="5" id="KW-1185">Reference proteome</keyword>
<dbReference type="Pfam" id="PF08719">
    <property type="entry name" value="NADAR"/>
    <property type="match status" value="1"/>
</dbReference>
<feature type="domain" description="NADAR" evidence="3">
    <location>
        <begin position="6"/>
        <end position="145"/>
    </location>
</feature>
<sequence length="149" mass="17601">MNTPIYFYRANDEYGIFSNFHRYGFWEGKTRWRTVEHYFQAQKFLDPAIQRQIQRCFKASEAAEIGRNRKLPLRKDWESIKNEVMRHAVLQKFSQHEEASALLLSTGDRLLIEHTSKDAYWGDGGDGSGKNMLGTILMEVREHLRTERM</sequence>
<dbReference type="NCBIfam" id="TIGR02464">
    <property type="entry name" value="ribofla_fusion"/>
    <property type="match status" value="1"/>
</dbReference>
<reference evidence="4 5" key="1">
    <citation type="submission" date="2018-09" db="EMBL/GenBank/DDBJ databases">
        <title>Zymobacter palmae IAM14233 (=T109) whole genome analysis.</title>
        <authorList>
            <person name="Yanase H."/>
        </authorList>
    </citation>
    <scope>NUCLEOTIDE SEQUENCE [LARGE SCALE GENOMIC DNA]</scope>
    <source>
        <strain evidence="4 5">IAM14233</strain>
    </source>
</reference>
<dbReference type="InterPro" id="IPR012816">
    <property type="entry name" value="NADAR"/>
</dbReference>
<accession>A0A348HF63</accession>
<dbReference type="CDD" id="cd15457">
    <property type="entry name" value="NADAR"/>
    <property type="match status" value="1"/>
</dbReference>
<evidence type="ECO:0000259" key="3">
    <source>
        <dbReference type="Pfam" id="PF08719"/>
    </source>
</evidence>
<dbReference type="SUPFAM" id="SSF143990">
    <property type="entry name" value="YbiA-like"/>
    <property type="match status" value="1"/>
</dbReference>
<dbReference type="STRING" id="1123510.GCA_000620025_02596"/>
<organism evidence="4 5">
    <name type="scientific">Zymobacter palmae</name>
    <dbReference type="NCBI Taxonomy" id="33074"/>
    <lineage>
        <taxon>Bacteria</taxon>
        <taxon>Pseudomonadati</taxon>
        <taxon>Pseudomonadota</taxon>
        <taxon>Gammaproteobacteria</taxon>
        <taxon>Oceanospirillales</taxon>
        <taxon>Halomonadaceae</taxon>
        <taxon>Zymobacter group</taxon>
        <taxon>Zymobacter</taxon>
    </lineage>
</organism>
<comment type="catalytic activity">
    <reaction evidence="1">
        <text>5-amino-6-(5-phospho-D-ribosylamino)uracil + H2O = 5,6-diaminouracil + D-ribose 5-phosphate</text>
        <dbReference type="Rhea" id="RHEA:55020"/>
        <dbReference type="ChEBI" id="CHEBI:15377"/>
        <dbReference type="ChEBI" id="CHEBI:46252"/>
        <dbReference type="ChEBI" id="CHEBI:58453"/>
        <dbReference type="ChEBI" id="CHEBI:78346"/>
    </reaction>
</comment>
<evidence type="ECO:0000313" key="4">
    <source>
        <dbReference type="EMBL" id="BBG30265.1"/>
    </source>
</evidence>
<dbReference type="RefSeq" id="WP_027705583.1">
    <property type="nucleotide sequence ID" value="NZ_AP018933.1"/>
</dbReference>
<dbReference type="AlphaFoldDB" id="A0A348HF63"/>
<proteinExistence type="predicted"/>
<evidence type="ECO:0000256" key="1">
    <source>
        <dbReference type="ARBA" id="ARBA00000022"/>
    </source>
</evidence>
<dbReference type="KEGG" id="zpl:ZBT109_1505"/>
<dbReference type="Gene3D" id="1.10.357.40">
    <property type="entry name" value="YbiA-like"/>
    <property type="match status" value="1"/>
</dbReference>
<evidence type="ECO:0000256" key="2">
    <source>
        <dbReference type="ARBA" id="ARBA00000751"/>
    </source>
</evidence>